<feature type="domain" description="SprT-like" evidence="1">
    <location>
        <begin position="9"/>
        <end position="160"/>
    </location>
</feature>
<proteinExistence type="predicted"/>
<organism evidence="2 3">
    <name type="scientific">Ruminococcus bovis</name>
    <dbReference type="NCBI Taxonomy" id="2564099"/>
    <lineage>
        <taxon>Bacteria</taxon>
        <taxon>Bacillati</taxon>
        <taxon>Bacillota</taxon>
        <taxon>Clostridia</taxon>
        <taxon>Eubacteriales</taxon>
        <taxon>Oscillospiraceae</taxon>
        <taxon>Ruminococcus</taxon>
    </lineage>
</organism>
<dbReference type="RefSeq" id="WP_138156780.1">
    <property type="nucleotide sequence ID" value="NZ_CP039381.1"/>
</dbReference>
<dbReference type="OrthoDB" id="3191942at2"/>
<dbReference type="Gene3D" id="3.30.2010.10">
    <property type="entry name" value="Metalloproteases ('zincins'), catalytic domain"/>
    <property type="match status" value="1"/>
</dbReference>
<dbReference type="KEGG" id="ruj:E5Z56_04830"/>
<reference evidence="2 3" key="1">
    <citation type="submission" date="2019-04" db="EMBL/GenBank/DDBJ databases">
        <authorList>
            <person name="Embree M."/>
            <person name="Gaffney J.R."/>
        </authorList>
    </citation>
    <scope>NUCLEOTIDE SEQUENCE [LARGE SCALE GENOMIC DNA]</scope>
    <source>
        <strain evidence="2 3">JE7A12</strain>
    </source>
</reference>
<evidence type="ECO:0000313" key="3">
    <source>
        <dbReference type="Proteomes" id="UP000301475"/>
    </source>
</evidence>
<dbReference type="InterPro" id="IPR006640">
    <property type="entry name" value="SprT-like_domain"/>
</dbReference>
<dbReference type="GO" id="GO:0006950">
    <property type="term" value="P:response to stress"/>
    <property type="evidence" value="ECO:0007669"/>
    <property type="project" value="UniProtKB-ARBA"/>
</dbReference>
<dbReference type="EMBL" id="CP039381">
    <property type="protein sequence ID" value="QCT06732.1"/>
    <property type="molecule type" value="Genomic_DNA"/>
</dbReference>
<keyword evidence="3" id="KW-1185">Reference proteome</keyword>
<dbReference type="AlphaFoldDB" id="A0A4P8XVL9"/>
<dbReference type="Proteomes" id="UP000301475">
    <property type="component" value="Chromosome"/>
</dbReference>
<evidence type="ECO:0000313" key="2">
    <source>
        <dbReference type="EMBL" id="QCT06732.1"/>
    </source>
</evidence>
<gene>
    <name evidence="2" type="ORF">E5Z56_04830</name>
</gene>
<name>A0A4P8XVL9_9FIRM</name>
<accession>A0A4P8XVL9</accession>
<evidence type="ECO:0000259" key="1">
    <source>
        <dbReference type="SMART" id="SM00731"/>
    </source>
</evidence>
<dbReference type="Pfam" id="PF10263">
    <property type="entry name" value="SprT-like"/>
    <property type="match status" value="1"/>
</dbReference>
<sequence length="165" mass="19555">MENKLTYLYSLYELVKADMDKIKIPYTKNVKIKINTRAKRMHGCCRKVNGSFVIEVSDFLFNYSKEEIMNTIAHELIHTCYGCFNHGKRFKYYCDKINQLGYNVTTTYKGKEVTQIQNEAKYLVMCENCNTKMYRMKKSKLITNPQLYRCSKCKGKLIVYKIIKK</sequence>
<protein>
    <recommendedName>
        <fullName evidence="1">SprT-like domain-containing protein</fullName>
    </recommendedName>
</protein>
<dbReference type="SMART" id="SM00731">
    <property type="entry name" value="SprT"/>
    <property type="match status" value="1"/>
</dbReference>